<organism evidence="1 2">
    <name type="scientific">Steinernema glaseri</name>
    <dbReference type="NCBI Taxonomy" id="37863"/>
    <lineage>
        <taxon>Eukaryota</taxon>
        <taxon>Metazoa</taxon>
        <taxon>Ecdysozoa</taxon>
        <taxon>Nematoda</taxon>
        <taxon>Chromadorea</taxon>
        <taxon>Rhabditida</taxon>
        <taxon>Tylenchina</taxon>
        <taxon>Panagrolaimomorpha</taxon>
        <taxon>Strongyloidoidea</taxon>
        <taxon>Steinernematidae</taxon>
        <taxon>Steinernema</taxon>
    </lineage>
</organism>
<protein>
    <submittedName>
        <fullName evidence="2">Uncharacterized protein</fullName>
    </submittedName>
</protein>
<evidence type="ECO:0000313" key="1">
    <source>
        <dbReference type="Proteomes" id="UP000095287"/>
    </source>
</evidence>
<dbReference type="WBParaSite" id="L893_g4124.t1">
    <property type="protein sequence ID" value="L893_g4124.t1"/>
    <property type="gene ID" value="L893_g4124"/>
</dbReference>
<evidence type="ECO:0000313" key="2">
    <source>
        <dbReference type="WBParaSite" id="L893_g4124.t1"/>
    </source>
</evidence>
<proteinExistence type="predicted"/>
<dbReference type="AlphaFoldDB" id="A0A1I8AC98"/>
<dbReference type="Proteomes" id="UP000095287">
    <property type="component" value="Unplaced"/>
</dbReference>
<sequence length="123" mass="13861">MGPYIARQNHKVVQTENAYSLDSDRTLSSRDHISWTAYDTVVGSKVQSVNGGNEDRTKFNQQHPGTSAIFIYLEQQSTRALLVYGRLQPSSCRLVAVVQKKYCNGERAVCNCLYIPLLFSLML</sequence>
<keyword evidence="1" id="KW-1185">Reference proteome</keyword>
<name>A0A1I8AC98_9BILA</name>
<reference evidence="2" key="1">
    <citation type="submission" date="2016-11" db="UniProtKB">
        <authorList>
            <consortium name="WormBaseParasite"/>
        </authorList>
    </citation>
    <scope>IDENTIFICATION</scope>
</reference>
<accession>A0A1I8AC98</accession>